<dbReference type="Gene3D" id="3.40.50.300">
    <property type="entry name" value="P-loop containing nucleotide triphosphate hydrolases"/>
    <property type="match status" value="1"/>
</dbReference>
<dbReference type="PROSITE" id="PS50893">
    <property type="entry name" value="ABC_TRANSPORTER_2"/>
    <property type="match status" value="1"/>
</dbReference>
<keyword evidence="3" id="KW-0547">Nucleotide-binding</keyword>
<dbReference type="GO" id="GO:0005524">
    <property type="term" value="F:ATP binding"/>
    <property type="evidence" value="ECO:0007669"/>
    <property type="project" value="UniProtKB-KW"/>
</dbReference>
<dbReference type="InterPro" id="IPR003439">
    <property type="entry name" value="ABC_transporter-like_ATP-bd"/>
</dbReference>
<proteinExistence type="inferred from homology"/>
<dbReference type="PANTHER" id="PTHR43335:SF4">
    <property type="entry name" value="ABC TRANSPORTER, ATP-BINDING PROTEIN"/>
    <property type="match status" value="1"/>
</dbReference>
<organism evidence="6 7">
    <name type="scientific">Leucothrix pacifica</name>
    <dbReference type="NCBI Taxonomy" id="1247513"/>
    <lineage>
        <taxon>Bacteria</taxon>
        <taxon>Pseudomonadati</taxon>
        <taxon>Pseudomonadota</taxon>
        <taxon>Gammaproteobacteria</taxon>
        <taxon>Thiotrichales</taxon>
        <taxon>Thiotrichaceae</taxon>
        <taxon>Leucothrix</taxon>
    </lineage>
</organism>
<dbReference type="SMART" id="SM00382">
    <property type="entry name" value="AAA"/>
    <property type="match status" value="1"/>
</dbReference>
<evidence type="ECO:0000256" key="3">
    <source>
        <dbReference type="ARBA" id="ARBA00022741"/>
    </source>
</evidence>
<evidence type="ECO:0000256" key="4">
    <source>
        <dbReference type="ARBA" id="ARBA00022840"/>
    </source>
</evidence>
<sequence length="326" mass="35153">MIQVSQLCRHYGDFKAVDDVSFEIQPGEVVGLLGHNGAGKTTIMKMITGFLEPTSGSIRVDDLEVGKHTQAIQKRIGYLPENCPVWPEMTVIDYLEYQASLHGVSKANQSAAVAKAIRRTALQHKATDSIQTLSRGLRQRVGVAQAILHDPDIIILDEPTNGLDPTQIHQMRELIAELSQSATVIISTHILQEVQAVCERVLIMRSGKLAVDSRLDELQTGHHLLLAVDNDKASDYLKKVSGVAGVKRADSDLAEGAGSAQTTSEAKESGKQSADAPVNYILEADANTAPDVAAAVHAAGDKLYYLQAEKRNLDSVFAEVNAQAQG</sequence>
<dbReference type="OrthoDB" id="5560252at2"/>
<protein>
    <submittedName>
        <fullName evidence="6">Multidrug ABC transporter ATP-binding protein</fullName>
    </submittedName>
</protein>
<gene>
    <name evidence="6" type="ORF">DKW60_08365</name>
</gene>
<accession>A0A317CPD5</accession>
<dbReference type="Pfam" id="PF00005">
    <property type="entry name" value="ABC_tran"/>
    <property type="match status" value="1"/>
</dbReference>
<keyword evidence="2" id="KW-0813">Transport</keyword>
<reference evidence="6 7" key="1">
    <citation type="submission" date="2018-05" db="EMBL/GenBank/DDBJ databases">
        <title>Leucothrix arctica sp. nov., isolated from Arctic seawater.</title>
        <authorList>
            <person name="Choi A."/>
            <person name="Baek K."/>
        </authorList>
    </citation>
    <scope>NUCLEOTIDE SEQUENCE [LARGE SCALE GENOMIC DNA]</scope>
    <source>
        <strain evidence="6 7">JCM 18388</strain>
    </source>
</reference>
<evidence type="ECO:0000313" key="6">
    <source>
        <dbReference type="EMBL" id="PWQ98230.1"/>
    </source>
</evidence>
<name>A0A317CPD5_9GAMM</name>
<dbReference type="Proteomes" id="UP000245539">
    <property type="component" value="Unassembled WGS sequence"/>
</dbReference>
<dbReference type="InterPro" id="IPR027417">
    <property type="entry name" value="P-loop_NTPase"/>
</dbReference>
<evidence type="ECO:0000256" key="1">
    <source>
        <dbReference type="ARBA" id="ARBA00005417"/>
    </source>
</evidence>
<dbReference type="GO" id="GO:0016887">
    <property type="term" value="F:ATP hydrolysis activity"/>
    <property type="evidence" value="ECO:0007669"/>
    <property type="project" value="InterPro"/>
</dbReference>
<dbReference type="InterPro" id="IPR003593">
    <property type="entry name" value="AAA+_ATPase"/>
</dbReference>
<keyword evidence="7" id="KW-1185">Reference proteome</keyword>
<dbReference type="CDD" id="cd03230">
    <property type="entry name" value="ABC_DR_subfamily_A"/>
    <property type="match status" value="1"/>
</dbReference>
<dbReference type="RefSeq" id="WP_109837202.1">
    <property type="nucleotide sequence ID" value="NZ_QGKM01000017.1"/>
</dbReference>
<dbReference type="EMBL" id="QGKM01000017">
    <property type="protein sequence ID" value="PWQ98230.1"/>
    <property type="molecule type" value="Genomic_DNA"/>
</dbReference>
<evidence type="ECO:0000256" key="2">
    <source>
        <dbReference type="ARBA" id="ARBA00022448"/>
    </source>
</evidence>
<feature type="domain" description="ABC transporter" evidence="5">
    <location>
        <begin position="2"/>
        <end position="231"/>
    </location>
</feature>
<evidence type="ECO:0000259" key="5">
    <source>
        <dbReference type="PROSITE" id="PS50893"/>
    </source>
</evidence>
<dbReference type="SUPFAM" id="SSF52540">
    <property type="entry name" value="P-loop containing nucleoside triphosphate hydrolases"/>
    <property type="match status" value="1"/>
</dbReference>
<comment type="caution">
    <text evidence="6">The sequence shown here is derived from an EMBL/GenBank/DDBJ whole genome shotgun (WGS) entry which is preliminary data.</text>
</comment>
<comment type="similarity">
    <text evidence="1">Belongs to the ABC transporter superfamily.</text>
</comment>
<evidence type="ECO:0000313" key="7">
    <source>
        <dbReference type="Proteomes" id="UP000245539"/>
    </source>
</evidence>
<keyword evidence="4 6" id="KW-0067">ATP-binding</keyword>
<dbReference type="AlphaFoldDB" id="A0A317CPD5"/>
<dbReference type="PANTHER" id="PTHR43335">
    <property type="entry name" value="ABC TRANSPORTER, ATP-BINDING PROTEIN"/>
    <property type="match status" value="1"/>
</dbReference>